<gene>
    <name evidence="1" type="ORF">F4560_004424</name>
</gene>
<accession>A0A7W9M278</accession>
<proteinExistence type="predicted"/>
<organism evidence="1 2">
    <name type="scientific">Saccharothrix ecbatanensis</name>
    <dbReference type="NCBI Taxonomy" id="1105145"/>
    <lineage>
        <taxon>Bacteria</taxon>
        <taxon>Bacillati</taxon>
        <taxon>Actinomycetota</taxon>
        <taxon>Actinomycetes</taxon>
        <taxon>Pseudonocardiales</taxon>
        <taxon>Pseudonocardiaceae</taxon>
        <taxon>Saccharothrix</taxon>
    </lineage>
</organism>
<dbReference type="EMBL" id="JACHMO010000001">
    <property type="protein sequence ID" value="MBB5804656.1"/>
    <property type="molecule type" value="Genomic_DNA"/>
</dbReference>
<evidence type="ECO:0000313" key="2">
    <source>
        <dbReference type="Proteomes" id="UP000552097"/>
    </source>
</evidence>
<reference evidence="1 2" key="1">
    <citation type="submission" date="2020-08" db="EMBL/GenBank/DDBJ databases">
        <title>Sequencing the genomes of 1000 actinobacteria strains.</title>
        <authorList>
            <person name="Klenk H.-P."/>
        </authorList>
    </citation>
    <scope>NUCLEOTIDE SEQUENCE [LARGE SCALE GENOMIC DNA]</scope>
    <source>
        <strain evidence="1 2">DSM 45486</strain>
    </source>
</reference>
<dbReference type="RefSeq" id="WP_184922645.1">
    <property type="nucleotide sequence ID" value="NZ_JACHMO010000001.1"/>
</dbReference>
<dbReference type="AlphaFoldDB" id="A0A7W9M278"/>
<sequence length="339" mass="36279">MFEIANIIDGYVGTKDEVTYGTPVAVNKFYVFNSETVEGDYSNVIMSAGLKAGEYTVNSERVARNPKGASGNLELEFDNQGFAFWLKHMLGSVTTGATALGVTEHTFKLGDTAGKSFTLQKKLHDSEGNAHIMTYQGGKVTEWELSNSVDNFLMLNLGLDFQKENVGAGAGPLAAQTPTYPTGVKTFKFFEGSVTVGGSTREIIDVSLKGNKNLKTDRYYINGTGLKKEPKQNGHDELTIEFTAQFEDLDDQLRVAAAGESDAQAEVVLTWTATEAEAGGGLSTLTITLPVVSFTSASTTIDGIQMLEQTVSGNVLWPANSGQGDNPITVVLLTPDTTA</sequence>
<dbReference type="Pfam" id="PF18906">
    <property type="entry name" value="Phage_tube_2"/>
    <property type="match status" value="1"/>
</dbReference>
<evidence type="ECO:0000313" key="1">
    <source>
        <dbReference type="EMBL" id="MBB5804656.1"/>
    </source>
</evidence>
<keyword evidence="2" id="KW-1185">Reference proteome</keyword>
<dbReference type="InterPro" id="IPR044000">
    <property type="entry name" value="Phage_tube_2"/>
</dbReference>
<dbReference type="Proteomes" id="UP000552097">
    <property type="component" value="Unassembled WGS sequence"/>
</dbReference>
<name>A0A7W9M278_9PSEU</name>
<comment type="caution">
    <text evidence="1">The sequence shown here is derived from an EMBL/GenBank/DDBJ whole genome shotgun (WGS) entry which is preliminary data.</text>
</comment>
<protein>
    <submittedName>
        <fullName evidence="1">Uncharacterized protein</fullName>
    </submittedName>
</protein>